<dbReference type="SMART" id="SM00054">
    <property type="entry name" value="EFh"/>
    <property type="match status" value="4"/>
</dbReference>
<name>A0ABD3F861_9STRA</name>
<feature type="region of interest" description="Disordered" evidence="5">
    <location>
        <begin position="377"/>
        <end position="411"/>
    </location>
</feature>
<accession>A0ABD3F861</accession>
<feature type="compositionally biased region" description="Basic and acidic residues" evidence="5">
    <location>
        <begin position="477"/>
        <end position="486"/>
    </location>
</feature>
<feature type="compositionally biased region" description="Polar residues" evidence="5">
    <location>
        <begin position="381"/>
        <end position="400"/>
    </location>
</feature>
<feature type="repeat" description="RCC1" evidence="3">
    <location>
        <begin position="962"/>
        <end position="1017"/>
    </location>
</feature>
<dbReference type="InterPro" id="IPR002048">
    <property type="entry name" value="EF_hand_dom"/>
</dbReference>
<dbReference type="PANTHER" id="PTHR22872:SF9">
    <property type="entry name" value="X-LINKED RETINITIS PIGMENTOSA GTPASE REGULATOR"/>
    <property type="match status" value="1"/>
</dbReference>
<dbReference type="Gene3D" id="2.60.120.260">
    <property type="entry name" value="Galactose-binding domain-like"/>
    <property type="match status" value="1"/>
</dbReference>
<keyword evidence="8" id="KW-1185">Reference proteome</keyword>
<dbReference type="SUPFAM" id="SSF50985">
    <property type="entry name" value="RCC1/BLIP-II"/>
    <property type="match status" value="1"/>
</dbReference>
<dbReference type="SUPFAM" id="SSF47473">
    <property type="entry name" value="EF-hand"/>
    <property type="match status" value="1"/>
</dbReference>
<dbReference type="PROSITE" id="PS50222">
    <property type="entry name" value="EF_HAND_2"/>
    <property type="match status" value="4"/>
</dbReference>
<feature type="compositionally biased region" description="Basic and acidic residues" evidence="5">
    <location>
        <begin position="453"/>
        <end position="464"/>
    </location>
</feature>
<feature type="compositionally biased region" description="Low complexity" evidence="5">
    <location>
        <begin position="21"/>
        <end position="33"/>
    </location>
</feature>
<evidence type="ECO:0000256" key="4">
    <source>
        <dbReference type="SAM" id="Coils"/>
    </source>
</evidence>
<keyword evidence="2" id="KW-0106">Calcium</keyword>
<feature type="repeat" description="RCC1" evidence="3">
    <location>
        <begin position="847"/>
        <end position="904"/>
    </location>
</feature>
<reference evidence="7 8" key="1">
    <citation type="submission" date="2024-09" db="EMBL/GenBank/DDBJ databases">
        <title>Genome sequencing and assembly of Phytophthora oleae, isolate VK10A, causative agent of rot of olive drupes.</title>
        <authorList>
            <person name="Conti Taguali S."/>
            <person name="Riolo M."/>
            <person name="La Spada F."/>
            <person name="Cacciola S.O."/>
            <person name="Dionisio G."/>
        </authorList>
    </citation>
    <scope>NUCLEOTIDE SEQUENCE [LARGE SCALE GENOMIC DNA]</scope>
    <source>
        <strain evidence="7 8">VK10A</strain>
    </source>
</reference>
<evidence type="ECO:0000256" key="5">
    <source>
        <dbReference type="SAM" id="MobiDB-lite"/>
    </source>
</evidence>
<dbReference type="InterPro" id="IPR051625">
    <property type="entry name" value="Signaling_Regulatory_Domain"/>
</dbReference>
<proteinExistence type="predicted"/>
<evidence type="ECO:0000256" key="3">
    <source>
        <dbReference type="PROSITE-ProRule" id="PRU00235"/>
    </source>
</evidence>
<feature type="domain" description="EF-hand" evidence="6">
    <location>
        <begin position="89"/>
        <end position="124"/>
    </location>
</feature>
<evidence type="ECO:0000313" key="8">
    <source>
        <dbReference type="Proteomes" id="UP001632037"/>
    </source>
</evidence>
<dbReference type="Gene3D" id="2.130.10.30">
    <property type="entry name" value="Regulator of chromosome condensation 1/beta-lactamase-inhibitor protein II"/>
    <property type="match status" value="1"/>
</dbReference>
<comment type="caution">
    <text evidence="7">The sequence shown here is derived from an EMBL/GenBank/DDBJ whole genome shotgun (WGS) entry which is preliminary data.</text>
</comment>
<dbReference type="InterPro" id="IPR058923">
    <property type="entry name" value="RCC1-like_dom"/>
</dbReference>
<dbReference type="Proteomes" id="UP001632037">
    <property type="component" value="Unassembled WGS sequence"/>
</dbReference>
<dbReference type="InterPro" id="IPR000408">
    <property type="entry name" value="Reg_chr_condens"/>
</dbReference>
<dbReference type="InterPro" id="IPR018247">
    <property type="entry name" value="EF_Hand_1_Ca_BS"/>
</dbReference>
<feature type="coiled-coil region" evidence="4">
    <location>
        <begin position="1395"/>
        <end position="1444"/>
    </location>
</feature>
<feature type="region of interest" description="Disordered" evidence="5">
    <location>
        <begin position="560"/>
        <end position="592"/>
    </location>
</feature>
<dbReference type="Pfam" id="PF22633">
    <property type="entry name" value="F5_F8_type_C_2"/>
    <property type="match status" value="1"/>
</dbReference>
<dbReference type="InterPro" id="IPR008979">
    <property type="entry name" value="Galactose-bd-like_sf"/>
</dbReference>
<dbReference type="EMBL" id="JBIMZQ010000029">
    <property type="protein sequence ID" value="KAL3662933.1"/>
    <property type="molecule type" value="Genomic_DNA"/>
</dbReference>
<keyword evidence="4" id="KW-0175">Coiled coil</keyword>
<evidence type="ECO:0000256" key="2">
    <source>
        <dbReference type="ARBA" id="ARBA00022837"/>
    </source>
</evidence>
<sequence>MGLFGKKGASSRVAEGGGGALATASPFTAASSPIGKHGDKTMDLELFGADSDESDDEATIDRYAKEGGDEELDEKDAADAEKRKVAVLNSKLSPEELFKKYDTDKSGNISASEFLAMLPDLGISISAAKAMRIFRKCDTDGGGEIDLTEFKMAMFAVDPVSGNPLGFSPSTLLGPRDAFELFDEDGTGQIDELEFADVLEYFGMAVSDEKQEKIFRKYDKDKSGYIDYQEFRSMWVKLIDAREELTKRGVEVPKHTRLWKLQQMLETILDEEEAREALALEEAQRFLQRQRDKEFREQLGRKAVVRAEDELAAALDAAGQVYIIGSGKYDQYTGDPVTRDEGLFPGFKAVSEIWSYRVNPTSQSSQVINPKAALKIKTQQKETSQNPETATKAKSQQQVTKPIALQPKNQLSVPASKYVRRRLENKRWKFQSPPRLNKQSISETTALIRTMARERDMESERTEGDLSSPTESSDVEEITHEENNQGEEELAKLFFENREFVRSLRFRSTTLMTNTGPLWGRSVVQGAISDSVAFAVTTSGSVFSWGGRNSTWEASARRLAGFDSDSDEEMEGAEQKKTTEETEAGTKVTPRSALQKMCNPEQLRDLRDPGVEAREEEQLETEARQNEENLRYERLKQVVMYYDVWEPPPSNATRLLFMEQVLLPKVEYEQLIDSGHLRGLEFDHVTKMDLCLVMGECFELEVEAKGELGYAAFKDQERVIKEYTKDKKNIQGKQVDLLQAEKDKMLQEWQAVKTLRESRHAKSEVDAKAKIIEKIDLADRAYESRASRRVVQLENTIPEFTARGENSRINMSGITARGPPLHSPRGAVAVANVSAGGSHVALLMQDGSLYTCGIGSSGRLGLLPNEQGAICFDTNHPQRVEAFNDLSLRQVSCSFSHSAAVDSDGSLYAWGSACNGKLGVGIVEEEYKQYSLTPLLVRFPGKRKIRSVSCGSSHNGAVSTTGELFMWGSANGGRLGLGPNVADTVVVPTLVRDLVNKKVRVWQVSCGTAHSAFCTEVTSEFTGGSKKLLGGQVYVCGGATALSRYVFSWERVQKLDGVGIRQVACGGSHTAAVSSYGELYTWGRNYHGCTGHDTSRGYIEKPELLKCLHVEPYNLALGKPCRQINIYNEQGPHLAVNGETGGALATCVHTQMEDKPWWEVDLGQPAVIEKIHLWNRTDEPLNPSKSRSEYSSRLFPCWIFVSEFPFKDLEGKEGLRAAKVQSSAFELFRINKRMTEWILPTANTVGQFVRVQLQSKNFLHFAEVEVFGVYSAFKYVGTVGTVQCSTDATLVIMPPTSIQSVLDDYYLRAIQADADHAIILRQYDAYERSFRKFGRGAADTLDGPCRLCRVFRDCEICEFYASAKYNRRSIGSSGLKLLPVRLVGDRMGLQELVRVALAEGTLEAEQQERLRQEQEAVFERVQAVAELEVQRHAEEERNKRQSRLLKPFQGLAFRSKKV</sequence>
<dbReference type="Pfam" id="PF13499">
    <property type="entry name" value="EF-hand_7"/>
    <property type="match status" value="2"/>
</dbReference>
<evidence type="ECO:0000256" key="1">
    <source>
        <dbReference type="ARBA" id="ARBA00022737"/>
    </source>
</evidence>
<dbReference type="PROSITE" id="PS50012">
    <property type="entry name" value="RCC1_3"/>
    <property type="match status" value="3"/>
</dbReference>
<gene>
    <name evidence="7" type="ORF">V7S43_011880</name>
</gene>
<feature type="region of interest" description="Disordered" evidence="5">
    <location>
        <begin position="1"/>
        <end position="80"/>
    </location>
</feature>
<dbReference type="InterPro" id="IPR011992">
    <property type="entry name" value="EF-hand-dom_pair"/>
</dbReference>
<evidence type="ECO:0000259" key="6">
    <source>
        <dbReference type="PROSITE" id="PS50222"/>
    </source>
</evidence>
<feature type="domain" description="EF-hand" evidence="6">
    <location>
        <begin position="125"/>
        <end position="160"/>
    </location>
</feature>
<dbReference type="PANTHER" id="PTHR22872">
    <property type="entry name" value="BTK-BINDING PROTEIN-RELATED"/>
    <property type="match status" value="1"/>
</dbReference>
<dbReference type="CDD" id="cd00051">
    <property type="entry name" value="EFh"/>
    <property type="match status" value="1"/>
</dbReference>
<protein>
    <recommendedName>
        <fullName evidence="6">EF-hand domain-containing protein</fullName>
    </recommendedName>
</protein>
<feature type="repeat" description="RCC1" evidence="3">
    <location>
        <begin position="905"/>
        <end position="961"/>
    </location>
</feature>
<dbReference type="PROSITE" id="PS00626">
    <property type="entry name" value="RCC1_2"/>
    <property type="match status" value="1"/>
</dbReference>
<dbReference type="Gene3D" id="1.10.238.10">
    <property type="entry name" value="EF-hand"/>
    <property type="match status" value="2"/>
</dbReference>
<dbReference type="InterPro" id="IPR009091">
    <property type="entry name" value="RCC1/BLIP-II"/>
</dbReference>
<dbReference type="SUPFAM" id="SSF49785">
    <property type="entry name" value="Galactose-binding domain-like"/>
    <property type="match status" value="1"/>
</dbReference>
<dbReference type="PROSITE" id="PS00018">
    <property type="entry name" value="EF_HAND_1"/>
    <property type="match status" value="4"/>
</dbReference>
<dbReference type="PRINTS" id="PR00633">
    <property type="entry name" value="RCCNDNSATION"/>
</dbReference>
<keyword evidence="1" id="KW-0677">Repeat</keyword>
<feature type="domain" description="EF-hand" evidence="6">
    <location>
        <begin position="206"/>
        <end position="241"/>
    </location>
</feature>
<feature type="region of interest" description="Disordered" evidence="5">
    <location>
        <begin position="453"/>
        <end position="486"/>
    </location>
</feature>
<dbReference type="Pfam" id="PF25390">
    <property type="entry name" value="WD40_RLD"/>
    <property type="match status" value="1"/>
</dbReference>
<feature type="domain" description="EF-hand" evidence="6">
    <location>
        <begin position="170"/>
        <end position="205"/>
    </location>
</feature>
<organism evidence="7 8">
    <name type="scientific">Phytophthora oleae</name>
    <dbReference type="NCBI Taxonomy" id="2107226"/>
    <lineage>
        <taxon>Eukaryota</taxon>
        <taxon>Sar</taxon>
        <taxon>Stramenopiles</taxon>
        <taxon>Oomycota</taxon>
        <taxon>Peronosporomycetes</taxon>
        <taxon>Peronosporales</taxon>
        <taxon>Peronosporaceae</taxon>
        <taxon>Phytophthora</taxon>
    </lineage>
</organism>
<evidence type="ECO:0000313" key="7">
    <source>
        <dbReference type="EMBL" id="KAL3662933.1"/>
    </source>
</evidence>